<organism evidence="1 2">
    <name type="scientific">Empedobacter falsenii</name>
    <dbReference type="NCBI Taxonomy" id="343874"/>
    <lineage>
        <taxon>Bacteria</taxon>
        <taxon>Pseudomonadati</taxon>
        <taxon>Bacteroidota</taxon>
        <taxon>Flavobacteriia</taxon>
        <taxon>Flavobacteriales</taxon>
        <taxon>Weeksellaceae</taxon>
        <taxon>Empedobacter</taxon>
    </lineage>
</organism>
<accession>A0AAW7DI97</accession>
<reference evidence="1" key="2">
    <citation type="journal article" date="2022" name="Sci. Total Environ.">
        <title>Prevalence, transmission, and molecular epidemiology of tet(X)-positive bacteria among humans, animals, and environmental niches in China: An epidemiological, and genomic-based study.</title>
        <authorList>
            <person name="Dong N."/>
            <person name="Zeng Y."/>
            <person name="Cai C."/>
            <person name="Sun C."/>
            <person name="Lu J."/>
            <person name="Liu C."/>
            <person name="Zhou H."/>
            <person name="Sun Q."/>
            <person name="Shu L."/>
            <person name="Wang H."/>
            <person name="Wang Y."/>
            <person name="Wang S."/>
            <person name="Wu C."/>
            <person name="Chan E.W."/>
            <person name="Chen G."/>
            <person name="Shen Z."/>
            <person name="Chen S."/>
            <person name="Zhang R."/>
        </authorList>
    </citation>
    <scope>NUCLEOTIDE SEQUENCE</scope>
    <source>
        <strain evidence="1">210</strain>
    </source>
</reference>
<dbReference type="RefSeq" id="WP_280046055.1">
    <property type="nucleotide sequence ID" value="NZ_JACALR010000004.1"/>
</dbReference>
<gene>
    <name evidence="1" type="ORF">HX095_10775</name>
</gene>
<reference evidence="1" key="1">
    <citation type="submission" date="2020-06" db="EMBL/GenBank/DDBJ databases">
        <authorList>
            <person name="Dong N."/>
        </authorList>
    </citation>
    <scope>NUCLEOTIDE SEQUENCE</scope>
    <source>
        <strain evidence="1">210</strain>
    </source>
</reference>
<dbReference type="EMBL" id="JACALR010000004">
    <property type="protein sequence ID" value="MDM1551694.1"/>
    <property type="molecule type" value="Genomic_DNA"/>
</dbReference>
<proteinExistence type="predicted"/>
<sequence>MKKIIIYFVFSLLIFICCGSKFNQSRINYHQDYSNERIFLLSNPYYEDSVRVYLPKNIKLEFEKEISSADIQYFENKKIIGLLTDYTFFTKANKEFFPTSGIRFEKDSDYNLDLLLYKNINISYNELTQVLKKMNMESKQKRFRDTVFVGGIKDFKIIKPDLFNKLNSKNDTLLIYYSKKGDRKFKFEKFRIDW</sequence>
<name>A0AAW7DI97_9FLAO</name>
<evidence type="ECO:0008006" key="3">
    <source>
        <dbReference type="Google" id="ProtNLM"/>
    </source>
</evidence>
<evidence type="ECO:0000313" key="1">
    <source>
        <dbReference type="EMBL" id="MDM1551694.1"/>
    </source>
</evidence>
<evidence type="ECO:0000313" key="2">
    <source>
        <dbReference type="Proteomes" id="UP001173578"/>
    </source>
</evidence>
<dbReference type="AlphaFoldDB" id="A0AAW7DI97"/>
<comment type="caution">
    <text evidence="1">The sequence shown here is derived from an EMBL/GenBank/DDBJ whole genome shotgun (WGS) entry which is preliminary data.</text>
</comment>
<dbReference type="Proteomes" id="UP001173578">
    <property type="component" value="Unassembled WGS sequence"/>
</dbReference>
<protein>
    <recommendedName>
        <fullName evidence="3">Lipoprotein</fullName>
    </recommendedName>
</protein>